<dbReference type="Proteomes" id="UP000054560">
    <property type="component" value="Unassembled WGS sequence"/>
</dbReference>
<evidence type="ECO:0000313" key="3">
    <source>
        <dbReference type="EMBL" id="KNC86914.1"/>
    </source>
</evidence>
<feature type="transmembrane region" description="Helical" evidence="2">
    <location>
        <begin position="312"/>
        <end position="336"/>
    </location>
</feature>
<keyword evidence="4" id="KW-1185">Reference proteome</keyword>
<feature type="region of interest" description="Disordered" evidence="1">
    <location>
        <begin position="63"/>
        <end position="91"/>
    </location>
</feature>
<name>A0A0L0GDC8_9EUKA</name>
<dbReference type="RefSeq" id="XP_014160816.1">
    <property type="nucleotide sequence ID" value="XM_014305341.1"/>
</dbReference>
<keyword evidence="2" id="KW-0812">Transmembrane</keyword>
<evidence type="ECO:0000256" key="1">
    <source>
        <dbReference type="SAM" id="MobiDB-lite"/>
    </source>
</evidence>
<gene>
    <name evidence="3" type="ORF">SARC_00959</name>
</gene>
<keyword evidence="2" id="KW-0472">Membrane</keyword>
<dbReference type="EMBL" id="KQ241630">
    <property type="protein sequence ID" value="KNC86914.1"/>
    <property type="molecule type" value="Genomic_DNA"/>
</dbReference>
<organism evidence="3 4">
    <name type="scientific">Sphaeroforma arctica JP610</name>
    <dbReference type="NCBI Taxonomy" id="667725"/>
    <lineage>
        <taxon>Eukaryota</taxon>
        <taxon>Ichthyosporea</taxon>
        <taxon>Ichthyophonida</taxon>
        <taxon>Sphaeroforma</taxon>
    </lineage>
</organism>
<feature type="compositionally biased region" description="Basic and acidic residues" evidence="1">
    <location>
        <begin position="76"/>
        <end position="89"/>
    </location>
</feature>
<protein>
    <submittedName>
        <fullName evidence="3">Uncharacterized protein</fullName>
    </submittedName>
</protein>
<dbReference type="GeneID" id="25901463"/>
<keyword evidence="2" id="KW-1133">Transmembrane helix</keyword>
<proteinExistence type="predicted"/>
<sequence>MGGHKQVRVQATGEVIHESFDPLEQYNVEDQYYFKALQSGYVLTPNSYGQTARSVNIDTNADIPNITGGRRKRRRDHGDEVSDSFDHTHINSGGNFTGNGAGLWQTIWVDPYLLPSNASIMATSNMVLDEETGEIDTAIVVGLFTRDLFNPASDVQGVLHSACINFEGIILDDQTAHLTGDNDSGLSVLLEQELDRSLLRQRRYDGTHPEEAPAGDSGVMRSIGRYYAQSENVLLRTIITKVLDAYGDLGTLDHTQLHSVKVDGTTYFARTAEASYEEIMYNGTVRAAKFIQLVYVSQQIISAQTLADRDRYILLMWVAVFVIILAACALAIAVTIPLGHQSRALELLALMMDPAMVTVPIDSNFWEVRRLQMSLKGFGKSSKLTPKTKTKPYNKN</sequence>
<dbReference type="AlphaFoldDB" id="A0A0L0GDC8"/>
<reference evidence="3 4" key="1">
    <citation type="submission" date="2011-02" db="EMBL/GenBank/DDBJ databases">
        <title>The Genome Sequence of Sphaeroforma arctica JP610.</title>
        <authorList>
            <consortium name="The Broad Institute Genome Sequencing Platform"/>
            <person name="Russ C."/>
            <person name="Cuomo C."/>
            <person name="Young S.K."/>
            <person name="Zeng Q."/>
            <person name="Gargeya S."/>
            <person name="Alvarado L."/>
            <person name="Berlin A."/>
            <person name="Chapman S.B."/>
            <person name="Chen Z."/>
            <person name="Freedman E."/>
            <person name="Gellesch M."/>
            <person name="Goldberg J."/>
            <person name="Griggs A."/>
            <person name="Gujja S."/>
            <person name="Heilman E."/>
            <person name="Heiman D."/>
            <person name="Howarth C."/>
            <person name="Mehta T."/>
            <person name="Neiman D."/>
            <person name="Pearson M."/>
            <person name="Roberts A."/>
            <person name="Saif S."/>
            <person name="Shea T."/>
            <person name="Shenoy N."/>
            <person name="Sisk P."/>
            <person name="Stolte C."/>
            <person name="Sykes S."/>
            <person name="White J."/>
            <person name="Yandava C."/>
            <person name="Burger G."/>
            <person name="Gray M.W."/>
            <person name="Holland P.W.H."/>
            <person name="King N."/>
            <person name="Lang F.B.F."/>
            <person name="Roger A.J."/>
            <person name="Ruiz-Trillo I."/>
            <person name="Haas B."/>
            <person name="Nusbaum C."/>
            <person name="Birren B."/>
        </authorList>
    </citation>
    <scope>NUCLEOTIDE SEQUENCE [LARGE SCALE GENOMIC DNA]</scope>
    <source>
        <strain evidence="3 4">JP610</strain>
    </source>
</reference>
<evidence type="ECO:0000256" key="2">
    <source>
        <dbReference type="SAM" id="Phobius"/>
    </source>
</evidence>
<accession>A0A0L0GDC8</accession>
<evidence type="ECO:0000313" key="4">
    <source>
        <dbReference type="Proteomes" id="UP000054560"/>
    </source>
</evidence>